<dbReference type="InParanoid" id="A0A3B5PXF1"/>
<sequence>MWLRKLDLTMTEHSSQPSNPADAIRRTLSEQQALLQSHESALRELCTRQAETNQHLLDLTNFLQNSVPQTPPSTPAPAPDPVQSVRPTFSEVRPPTPERFSGDLDKCRGFILQCSIMFNHAPQSFEQDGAKIAYVLSLLSGRALSWAEARFPIPDNYGCTFAEFLREFKLIFSQESDKTFISRELWKMKQGQRTVADFAIDFRIKAAASDWNAASLKSAYFHALNEQIKDELTTLDEPETLEELISLTIRLDNRIRSRTKERNRREPQARAYSVPAPTHSVTPPQIPMEPEPMQIGHTRLTPEERHKRMTSRLCLYCGSPGHFIAHCPVRLNSQVRQ</sequence>
<keyword evidence="1" id="KW-0862">Zinc</keyword>
<dbReference type="AlphaFoldDB" id="A0A3B5PXF1"/>
<dbReference type="OMA" id="GHFIAHC"/>
<dbReference type="GO" id="GO:0008270">
    <property type="term" value="F:zinc ion binding"/>
    <property type="evidence" value="ECO:0007669"/>
    <property type="project" value="UniProtKB-KW"/>
</dbReference>
<evidence type="ECO:0000256" key="1">
    <source>
        <dbReference type="PROSITE-ProRule" id="PRU00047"/>
    </source>
</evidence>
<accession>A0A3B5PXF1</accession>
<feature type="compositionally biased region" description="Pro residues" evidence="2">
    <location>
        <begin position="69"/>
        <end position="80"/>
    </location>
</feature>
<reference evidence="4" key="4">
    <citation type="submission" date="2025-09" db="UniProtKB">
        <authorList>
            <consortium name="Ensembl"/>
        </authorList>
    </citation>
    <scope>IDENTIFICATION</scope>
    <source>
        <strain evidence="4">JP 163 A</strain>
    </source>
</reference>
<keyword evidence="1" id="KW-0863">Zinc-finger</keyword>
<dbReference type="InterPro" id="IPR001878">
    <property type="entry name" value="Znf_CCHC"/>
</dbReference>
<evidence type="ECO:0000256" key="2">
    <source>
        <dbReference type="SAM" id="MobiDB-lite"/>
    </source>
</evidence>
<feature type="region of interest" description="Disordered" evidence="2">
    <location>
        <begin position="258"/>
        <end position="292"/>
    </location>
</feature>
<dbReference type="Proteomes" id="UP000002852">
    <property type="component" value="Unassembled WGS sequence"/>
</dbReference>
<organism evidence="4 5">
    <name type="scientific">Xiphophorus maculatus</name>
    <name type="common">Southern platyfish</name>
    <name type="synonym">Platypoecilus maculatus</name>
    <dbReference type="NCBI Taxonomy" id="8083"/>
    <lineage>
        <taxon>Eukaryota</taxon>
        <taxon>Metazoa</taxon>
        <taxon>Chordata</taxon>
        <taxon>Craniata</taxon>
        <taxon>Vertebrata</taxon>
        <taxon>Euteleostomi</taxon>
        <taxon>Actinopterygii</taxon>
        <taxon>Neopterygii</taxon>
        <taxon>Teleostei</taxon>
        <taxon>Neoteleostei</taxon>
        <taxon>Acanthomorphata</taxon>
        <taxon>Ovalentaria</taxon>
        <taxon>Atherinomorphae</taxon>
        <taxon>Cyprinodontiformes</taxon>
        <taxon>Poeciliidae</taxon>
        <taxon>Poeciliinae</taxon>
        <taxon>Xiphophorus</taxon>
    </lineage>
</organism>
<dbReference type="GeneTree" id="ENSGT00950000183173"/>
<reference evidence="5" key="1">
    <citation type="submission" date="2012-01" db="EMBL/GenBank/DDBJ databases">
        <authorList>
            <person name="Walter R."/>
            <person name="Schartl M."/>
            <person name="Warren W."/>
        </authorList>
    </citation>
    <scope>NUCLEOTIDE SEQUENCE [LARGE SCALE GENOMIC DNA]</scope>
    <source>
        <strain evidence="5">JP 163 A</strain>
    </source>
</reference>
<reference evidence="4" key="3">
    <citation type="submission" date="2025-08" db="UniProtKB">
        <authorList>
            <consortium name="Ensembl"/>
        </authorList>
    </citation>
    <scope>IDENTIFICATION</scope>
    <source>
        <strain evidence="4">JP 163 A</strain>
    </source>
</reference>
<evidence type="ECO:0000313" key="5">
    <source>
        <dbReference type="Proteomes" id="UP000002852"/>
    </source>
</evidence>
<dbReference type="Ensembl" id="ENSXMAT00000040085.1">
    <property type="protein sequence ID" value="ENSXMAP00000023560.1"/>
    <property type="gene ID" value="ENSXMAG00000021161.1"/>
</dbReference>
<evidence type="ECO:0000313" key="4">
    <source>
        <dbReference type="Ensembl" id="ENSXMAP00000023560.1"/>
    </source>
</evidence>
<dbReference type="PANTHER" id="PTHR15503:SF36">
    <property type="entry name" value="RETROTRANSPOSON GAG-LIKE PROTEIN 5"/>
    <property type="match status" value="1"/>
</dbReference>
<proteinExistence type="predicted"/>
<dbReference type="InterPro" id="IPR032549">
    <property type="entry name" value="DUF4939"/>
</dbReference>
<dbReference type="InterPro" id="IPR032567">
    <property type="entry name" value="RTL1-rel"/>
</dbReference>
<keyword evidence="5" id="KW-1185">Reference proteome</keyword>
<feature type="region of interest" description="Disordered" evidence="2">
    <location>
        <begin position="64"/>
        <end position="100"/>
    </location>
</feature>
<reference evidence="5" key="2">
    <citation type="journal article" date="2013" name="Nat. Genet.">
        <title>The genome of the platyfish, Xiphophorus maculatus, provides insights into evolutionary adaptation and several complex traits.</title>
        <authorList>
            <person name="Schartl M."/>
            <person name="Walter R.B."/>
            <person name="Shen Y."/>
            <person name="Garcia T."/>
            <person name="Catchen J."/>
            <person name="Amores A."/>
            <person name="Braasch I."/>
            <person name="Chalopin D."/>
            <person name="Volff J.N."/>
            <person name="Lesch K.P."/>
            <person name="Bisazza A."/>
            <person name="Minx P."/>
            <person name="Hillier L."/>
            <person name="Wilson R.K."/>
            <person name="Fuerstenberg S."/>
            <person name="Boore J."/>
            <person name="Searle S."/>
            <person name="Postlethwait J.H."/>
            <person name="Warren W.C."/>
        </authorList>
    </citation>
    <scope>NUCLEOTIDE SEQUENCE [LARGE SCALE GENOMIC DNA]</scope>
    <source>
        <strain evidence="5">JP 163 A</strain>
    </source>
</reference>
<protein>
    <recommendedName>
        <fullName evidence="3">CCHC-type domain-containing protein</fullName>
    </recommendedName>
</protein>
<evidence type="ECO:0000259" key="3">
    <source>
        <dbReference type="PROSITE" id="PS50158"/>
    </source>
</evidence>
<dbReference type="GO" id="GO:0003676">
    <property type="term" value="F:nucleic acid binding"/>
    <property type="evidence" value="ECO:0007669"/>
    <property type="project" value="InterPro"/>
</dbReference>
<dbReference type="SUPFAM" id="SSF57756">
    <property type="entry name" value="Retrovirus zinc finger-like domains"/>
    <property type="match status" value="1"/>
</dbReference>
<dbReference type="InterPro" id="IPR036875">
    <property type="entry name" value="Znf_CCHC_sf"/>
</dbReference>
<feature type="domain" description="CCHC-type" evidence="3">
    <location>
        <begin position="314"/>
        <end position="328"/>
    </location>
</feature>
<dbReference type="Pfam" id="PF16297">
    <property type="entry name" value="DUF4939"/>
    <property type="match status" value="1"/>
</dbReference>
<dbReference type="PROSITE" id="PS50158">
    <property type="entry name" value="ZF_CCHC"/>
    <property type="match status" value="1"/>
</dbReference>
<keyword evidence="1" id="KW-0479">Metal-binding</keyword>
<name>A0A3B5PXF1_XIPMA</name>
<dbReference type="PANTHER" id="PTHR15503">
    <property type="entry name" value="LDOC1 RELATED"/>
    <property type="match status" value="1"/>
</dbReference>
<feature type="compositionally biased region" description="Basic and acidic residues" evidence="2">
    <location>
        <begin position="258"/>
        <end position="268"/>
    </location>
</feature>